<reference evidence="2 3" key="1">
    <citation type="submission" date="2019-08" db="EMBL/GenBank/DDBJ databases">
        <title>In-depth cultivation of the pig gut microbiome towards novel bacterial diversity and tailored functional studies.</title>
        <authorList>
            <person name="Wylensek D."/>
            <person name="Hitch T.C.A."/>
            <person name="Clavel T."/>
        </authorList>
    </citation>
    <scope>NUCLEOTIDE SEQUENCE [LARGE SCALE GENOMIC DNA]</scope>
    <source>
        <strain evidence="2 3">MUC/MUC-530-WT-4D</strain>
    </source>
</reference>
<dbReference type="InterPro" id="IPR029052">
    <property type="entry name" value="Metallo-depent_PP-like"/>
</dbReference>
<dbReference type="AlphaFoldDB" id="A0A6L5YUB0"/>
<organism evidence="2 3">
    <name type="scientific">Roseburia porci</name>
    <dbReference type="NCBI Taxonomy" id="2605790"/>
    <lineage>
        <taxon>Bacteria</taxon>
        <taxon>Bacillati</taxon>
        <taxon>Bacillota</taxon>
        <taxon>Clostridia</taxon>
        <taxon>Lachnospirales</taxon>
        <taxon>Lachnospiraceae</taxon>
        <taxon>Roseburia</taxon>
    </lineage>
</organism>
<gene>
    <name evidence="2" type="ORF">FYJ75_09745</name>
</gene>
<evidence type="ECO:0000313" key="2">
    <source>
        <dbReference type="EMBL" id="MST75301.1"/>
    </source>
</evidence>
<keyword evidence="3" id="KW-1185">Reference proteome</keyword>
<dbReference type="GO" id="GO:0016787">
    <property type="term" value="F:hydrolase activity"/>
    <property type="evidence" value="ECO:0007669"/>
    <property type="project" value="InterPro"/>
</dbReference>
<evidence type="ECO:0000259" key="1">
    <source>
        <dbReference type="Pfam" id="PF00149"/>
    </source>
</evidence>
<dbReference type="Proteomes" id="UP000474024">
    <property type="component" value="Unassembled WGS sequence"/>
</dbReference>
<dbReference type="InterPro" id="IPR004843">
    <property type="entry name" value="Calcineurin-like_PHP"/>
</dbReference>
<dbReference type="SUPFAM" id="SSF56300">
    <property type="entry name" value="Metallo-dependent phosphatases"/>
    <property type="match status" value="1"/>
</dbReference>
<accession>A0A6L5YUB0</accession>
<dbReference type="Pfam" id="PF00149">
    <property type="entry name" value="Metallophos"/>
    <property type="match status" value="1"/>
</dbReference>
<dbReference type="PANTHER" id="PTHR12905:SF0">
    <property type="entry name" value="CALCINEURIN-LIKE PHOSPHOESTERASE DOMAIN-CONTAINING PROTEIN"/>
    <property type="match status" value="1"/>
</dbReference>
<dbReference type="Gene3D" id="3.60.21.10">
    <property type="match status" value="1"/>
</dbReference>
<dbReference type="EMBL" id="VUNI01000016">
    <property type="protein sequence ID" value="MST75301.1"/>
    <property type="molecule type" value="Genomic_DNA"/>
</dbReference>
<name>A0A6L5YUB0_9FIRM</name>
<dbReference type="InterPro" id="IPR051693">
    <property type="entry name" value="UPF0046_metallophosphoest"/>
</dbReference>
<proteinExistence type="predicted"/>
<evidence type="ECO:0000313" key="3">
    <source>
        <dbReference type="Proteomes" id="UP000474024"/>
    </source>
</evidence>
<protein>
    <submittedName>
        <fullName evidence="2">Metallophosphoesterase</fullName>
    </submittedName>
</protein>
<comment type="caution">
    <text evidence="2">The sequence shown here is derived from an EMBL/GenBank/DDBJ whole genome shotgun (WGS) entry which is preliminary data.</text>
</comment>
<dbReference type="RefSeq" id="WP_154430257.1">
    <property type="nucleotide sequence ID" value="NZ_VUNI01000016.1"/>
</dbReference>
<dbReference type="PANTHER" id="PTHR12905">
    <property type="entry name" value="METALLOPHOSPHOESTERASE"/>
    <property type="match status" value="1"/>
</dbReference>
<sequence length="196" mass="23050">MKILCIADEEYKTYWDFFSKDDFKDIDLIISCGDLKASYLSFLTTMTSIPVLYIRGNHDDSYKTDPPQGCICIEDDIFSFQGVRILGLGGSQRYKQGINQYTEREMRKRITKLKFKLWFHRGFDILVTHSPARGFHDGTDLCHQGFQVFLTLIDKYRPKYFVHGHVHLSYGRQFQREDMIGDTKVINAYEKYIIEI</sequence>
<feature type="domain" description="Calcineurin-like phosphoesterase" evidence="1">
    <location>
        <begin position="21"/>
        <end position="167"/>
    </location>
</feature>